<keyword evidence="2" id="KW-0378">Hydrolase</keyword>
<dbReference type="GO" id="GO:0008234">
    <property type="term" value="F:cysteine-type peptidase activity"/>
    <property type="evidence" value="ECO:0007669"/>
    <property type="project" value="InterPro"/>
</dbReference>
<evidence type="ECO:0000313" key="5">
    <source>
        <dbReference type="EMBL" id="KAG7619674.1"/>
    </source>
</evidence>
<dbReference type="InterPro" id="IPR015410">
    <property type="entry name" value="DUF1985"/>
</dbReference>
<dbReference type="EMBL" id="JAEFBJ010000004">
    <property type="protein sequence ID" value="KAG7619674.1"/>
    <property type="molecule type" value="Genomic_DNA"/>
</dbReference>
<feature type="domain" description="Ubiquitin-like protease family profile" evidence="4">
    <location>
        <begin position="882"/>
        <end position="1067"/>
    </location>
</feature>
<keyword evidence="6" id="KW-1185">Reference proteome</keyword>
<dbReference type="OrthoDB" id="1113371at2759"/>
<gene>
    <name evidence="5" type="ORF">ISN44_As04g005830</name>
</gene>
<feature type="region of interest" description="Disordered" evidence="3">
    <location>
        <begin position="454"/>
        <end position="476"/>
    </location>
</feature>
<dbReference type="GO" id="GO:0006508">
    <property type="term" value="P:proteolysis"/>
    <property type="evidence" value="ECO:0007669"/>
    <property type="project" value="UniProtKB-KW"/>
</dbReference>
<dbReference type="CDD" id="cd16449">
    <property type="entry name" value="RING-HC"/>
    <property type="match status" value="1"/>
</dbReference>
<dbReference type="Proteomes" id="UP000694251">
    <property type="component" value="Chromosome 4"/>
</dbReference>
<feature type="region of interest" description="Disordered" evidence="3">
    <location>
        <begin position="676"/>
        <end position="712"/>
    </location>
</feature>
<dbReference type="PANTHER" id="PTHR48449">
    <property type="entry name" value="DUF1985 DOMAIN-CONTAINING PROTEIN"/>
    <property type="match status" value="1"/>
</dbReference>
<feature type="region of interest" description="Disordered" evidence="3">
    <location>
        <begin position="623"/>
        <end position="644"/>
    </location>
</feature>
<dbReference type="PANTHER" id="PTHR48449:SF1">
    <property type="entry name" value="DUF1985 DOMAIN-CONTAINING PROTEIN"/>
    <property type="match status" value="1"/>
</dbReference>
<accession>A0A8T2EC21</accession>
<feature type="compositionally biased region" description="Polar residues" evidence="3">
    <location>
        <begin position="630"/>
        <end position="641"/>
    </location>
</feature>
<dbReference type="Pfam" id="PF09331">
    <property type="entry name" value="DUF1985"/>
    <property type="match status" value="1"/>
</dbReference>
<proteinExistence type="predicted"/>
<name>A0A8T2EC21_ARASU</name>
<keyword evidence="1 5" id="KW-0645">Protease</keyword>
<dbReference type="AlphaFoldDB" id="A0A8T2EC21"/>
<dbReference type="PROSITE" id="PS50600">
    <property type="entry name" value="ULP_PROTEASE"/>
    <property type="match status" value="1"/>
</dbReference>
<evidence type="ECO:0000256" key="3">
    <source>
        <dbReference type="SAM" id="MobiDB-lite"/>
    </source>
</evidence>
<evidence type="ECO:0000256" key="1">
    <source>
        <dbReference type="ARBA" id="ARBA00022670"/>
    </source>
</evidence>
<dbReference type="Pfam" id="PF02902">
    <property type="entry name" value="Peptidase_C48"/>
    <property type="match status" value="1"/>
</dbReference>
<protein>
    <submittedName>
        <fullName evidence="5">Ulp1 protease family C-terminal catalytic domain</fullName>
    </submittedName>
</protein>
<dbReference type="InterPro" id="IPR003653">
    <property type="entry name" value="Peptidase_C48_C"/>
</dbReference>
<reference evidence="5 6" key="1">
    <citation type="submission" date="2020-12" db="EMBL/GenBank/DDBJ databases">
        <title>Concerted genomic and epigenomic changes stabilize Arabidopsis allopolyploids.</title>
        <authorList>
            <person name="Chen Z."/>
        </authorList>
    </citation>
    <scope>NUCLEOTIDE SEQUENCE [LARGE SCALE GENOMIC DNA]</scope>
    <source>
        <strain evidence="5">As9502</strain>
        <tissue evidence="5">Leaf</tissue>
    </source>
</reference>
<sequence length="1067" mass="119832">MSQLGVETSQAQPETPQSTTFLDLLRLQMDGLDRSRRRKRTLKERLGFKRIGCCGPTWGLRLTSNTGEDDDEPFENRLVSGSDHVTGPLNQGMNLATALAAERNYRTEETEASGSLTPLKVSLMRLLEETAERVVVEENETERVTASASSTVRGVNNDSVCCVCMGRKKGAAFIPCGHTFCRVCSREDLEDSLTSKSIALADKFILLHYGRGQRNWISFCNLALDLYSICRIWWIPLRFALPEFACMTGLPCGEFSEDYDPDDDPVYVVGMKSYWDELIGPDKTVTLGDVSDMLTNKHKTLSSATDLSSHLDKFLSFPWGRESFLKTAVGMRPDKRNLGKSTGKRQLTTDPIKSLVSQLQQKTFRLKGFPLALQLIAFRNIPGLLDLVLDDSTSKTILLWKRLTHPKQVISLPQIHALESNLKEVMPHCLQSQSQRRSNLVDIVDRKKKLGVKSMAPKSRRRYSTRSKPELNLSDDEKSRLISELQTKVEELSNRVMKLEKAKKTVRFKRSTKLSSNFVACSSISKRKKIMEVPIQSQTSETSSQSHTLPEHVFGQPEVAQQVPDDHLDKTQDSSDSIPLINTEITDDPMDVFVTPLQSEHSNKDDANEGNPVYDIDVKDQNANEEDVDSQMQVDPSSNPSVEKLLPLNQDHISDVDPRSDPSVEKLLPLNQDHIINDASERVPTTHSGLDLPKEHNSEELETNANETDVDGKMQDSLDRETASHSHIDLPIDQSSEEQQAKDTMEAAAASHSLLGFAKFAKKKVTLESAAVSQALSQTPPEVNFDDDTMKDQITDSQDIGAHDLDENQEEGYVDVSDSSPAREREKPTLSEAEVFLVAELLSKSKTGSYELLPSMSKSEFALFRNTLSAAPNTEHLTSSGYLISNKFLLSLAKPTNWVSTLHMEVLVSLLSQKLATTLTNQRAAFVQPWFANHLQGKLKSFKAAKMKSRVKWSEPMKQFIVGPNTEWFADIDTIYLPMIWDSKHWVGLAINLGVWSVEILDPNTDLYEEDEVRRFIEPVVTIMPYLIQRYCKPECSQNHGLQPFYWKRLDGLYKNLRSGDCGPVAM</sequence>
<feature type="region of interest" description="Disordered" evidence="3">
    <location>
        <begin position="802"/>
        <end position="829"/>
    </location>
</feature>
<organism evidence="5 6">
    <name type="scientific">Arabidopsis suecica</name>
    <name type="common">Swedish thale-cress</name>
    <name type="synonym">Cardaminopsis suecica</name>
    <dbReference type="NCBI Taxonomy" id="45249"/>
    <lineage>
        <taxon>Eukaryota</taxon>
        <taxon>Viridiplantae</taxon>
        <taxon>Streptophyta</taxon>
        <taxon>Embryophyta</taxon>
        <taxon>Tracheophyta</taxon>
        <taxon>Spermatophyta</taxon>
        <taxon>Magnoliopsida</taxon>
        <taxon>eudicotyledons</taxon>
        <taxon>Gunneridae</taxon>
        <taxon>Pentapetalae</taxon>
        <taxon>rosids</taxon>
        <taxon>malvids</taxon>
        <taxon>Brassicales</taxon>
        <taxon>Brassicaceae</taxon>
        <taxon>Camelineae</taxon>
        <taxon>Arabidopsis</taxon>
    </lineage>
</organism>
<evidence type="ECO:0000256" key="2">
    <source>
        <dbReference type="ARBA" id="ARBA00022801"/>
    </source>
</evidence>
<comment type="caution">
    <text evidence="5">The sequence shown here is derived from an EMBL/GenBank/DDBJ whole genome shotgun (WGS) entry which is preliminary data.</text>
</comment>
<evidence type="ECO:0000313" key="6">
    <source>
        <dbReference type="Proteomes" id="UP000694251"/>
    </source>
</evidence>
<evidence type="ECO:0000259" key="4">
    <source>
        <dbReference type="PROSITE" id="PS50600"/>
    </source>
</evidence>